<dbReference type="EMBL" id="CP036275">
    <property type="protein sequence ID" value="QDU41005.1"/>
    <property type="molecule type" value="Genomic_DNA"/>
</dbReference>
<evidence type="ECO:0000313" key="1">
    <source>
        <dbReference type="EMBL" id="QDU41005.1"/>
    </source>
</evidence>
<proteinExistence type="predicted"/>
<reference evidence="1 2" key="1">
    <citation type="submission" date="2019-02" db="EMBL/GenBank/DDBJ databases">
        <title>Deep-cultivation of Planctomycetes and their phenomic and genomic characterization uncovers novel biology.</title>
        <authorList>
            <person name="Wiegand S."/>
            <person name="Jogler M."/>
            <person name="Boedeker C."/>
            <person name="Pinto D."/>
            <person name="Vollmers J."/>
            <person name="Rivas-Marin E."/>
            <person name="Kohn T."/>
            <person name="Peeters S.H."/>
            <person name="Heuer A."/>
            <person name="Rast P."/>
            <person name="Oberbeckmann S."/>
            <person name="Bunk B."/>
            <person name="Jeske O."/>
            <person name="Meyerdierks A."/>
            <person name="Storesund J.E."/>
            <person name="Kallscheuer N."/>
            <person name="Luecker S."/>
            <person name="Lage O.M."/>
            <person name="Pohl T."/>
            <person name="Merkel B.J."/>
            <person name="Hornburger P."/>
            <person name="Mueller R.-W."/>
            <person name="Bruemmer F."/>
            <person name="Labrenz M."/>
            <person name="Spormann A.M."/>
            <person name="Op den Camp H."/>
            <person name="Overmann J."/>
            <person name="Amann R."/>
            <person name="Jetten M.S.M."/>
            <person name="Mascher T."/>
            <person name="Medema M.H."/>
            <person name="Devos D.P."/>
            <person name="Kaster A.-K."/>
            <person name="Ovreas L."/>
            <person name="Rohde M."/>
            <person name="Galperin M.Y."/>
            <person name="Jogler C."/>
        </authorList>
    </citation>
    <scope>NUCLEOTIDE SEQUENCE [LARGE SCALE GENOMIC DNA]</scope>
    <source>
        <strain evidence="1 2">Mal4</strain>
    </source>
</reference>
<sequence length="108" mass="11522">MVVMSANPVVVNRRQVLLSDGVVAVQVLDQRTGRCDVTEQWGDLALSGEQTIDGLSELPPLEESASYLVPVTRAGDSLSITRTHPDGGPALIYPDTPAARAQAQKLLQ</sequence>
<gene>
    <name evidence="1" type="ORF">Mal4_53700</name>
</gene>
<organism evidence="1 2">
    <name type="scientific">Maioricimonas rarisocia</name>
    <dbReference type="NCBI Taxonomy" id="2528026"/>
    <lineage>
        <taxon>Bacteria</taxon>
        <taxon>Pseudomonadati</taxon>
        <taxon>Planctomycetota</taxon>
        <taxon>Planctomycetia</taxon>
        <taxon>Planctomycetales</taxon>
        <taxon>Planctomycetaceae</taxon>
        <taxon>Maioricimonas</taxon>
    </lineage>
</organism>
<dbReference type="Proteomes" id="UP000320496">
    <property type="component" value="Chromosome"/>
</dbReference>
<accession>A0A517ZEU0</accession>
<dbReference type="RefSeq" id="WP_197443861.1">
    <property type="nucleotide sequence ID" value="NZ_CP036275.1"/>
</dbReference>
<protein>
    <submittedName>
        <fullName evidence="1">Uncharacterized protein</fullName>
    </submittedName>
</protein>
<dbReference type="KEGG" id="mri:Mal4_53700"/>
<evidence type="ECO:0000313" key="2">
    <source>
        <dbReference type="Proteomes" id="UP000320496"/>
    </source>
</evidence>
<dbReference type="AlphaFoldDB" id="A0A517ZEU0"/>
<keyword evidence="2" id="KW-1185">Reference proteome</keyword>
<name>A0A517ZEU0_9PLAN</name>